<evidence type="ECO:0000313" key="2">
    <source>
        <dbReference type="EMBL" id="RPA75994.1"/>
    </source>
</evidence>
<dbReference type="AlphaFoldDB" id="A0A3N4I298"/>
<keyword evidence="3" id="KW-1185">Reference proteome</keyword>
<reference evidence="2 3" key="1">
    <citation type="journal article" date="2018" name="Nat. Ecol. Evol.">
        <title>Pezizomycetes genomes reveal the molecular basis of ectomycorrhizal truffle lifestyle.</title>
        <authorList>
            <person name="Murat C."/>
            <person name="Payen T."/>
            <person name="Noel B."/>
            <person name="Kuo A."/>
            <person name="Morin E."/>
            <person name="Chen J."/>
            <person name="Kohler A."/>
            <person name="Krizsan K."/>
            <person name="Balestrini R."/>
            <person name="Da Silva C."/>
            <person name="Montanini B."/>
            <person name="Hainaut M."/>
            <person name="Levati E."/>
            <person name="Barry K.W."/>
            <person name="Belfiori B."/>
            <person name="Cichocki N."/>
            <person name="Clum A."/>
            <person name="Dockter R.B."/>
            <person name="Fauchery L."/>
            <person name="Guy J."/>
            <person name="Iotti M."/>
            <person name="Le Tacon F."/>
            <person name="Lindquist E.A."/>
            <person name="Lipzen A."/>
            <person name="Malagnac F."/>
            <person name="Mello A."/>
            <person name="Molinier V."/>
            <person name="Miyauchi S."/>
            <person name="Poulain J."/>
            <person name="Riccioni C."/>
            <person name="Rubini A."/>
            <person name="Sitrit Y."/>
            <person name="Splivallo R."/>
            <person name="Traeger S."/>
            <person name="Wang M."/>
            <person name="Zifcakova L."/>
            <person name="Wipf D."/>
            <person name="Zambonelli A."/>
            <person name="Paolocci F."/>
            <person name="Nowrousian M."/>
            <person name="Ottonello S."/>
            <person name="Baldrian P."/>
            <person name="Spatafora J.W."/>
            <person name="Henrissat B."/>
            <person name="Nagy L.G."/>
            <person name="Aury J.M."/>
            <person name="Wincker P."/>
            <person name="Grigoriev I.V."/>
            <person name="Bonfante P."/>
            <person name="Martin F.M."/>
        </authorList>
    </citation>
    <scope>NUCLEOTIDE SEQUENCE [LARGE SCALE GENOMIC DNA]</scope>
    <source>
        <strain evidence="2 3">RN42</strain>
    </source>
</reference>
<feature type="signal peptide" evidence="1">
    <location>
        <begin position="1"/>
        <end position="21"/>
    </location>
</feature>
<dbReference type="EMBL" id="ML119753">
    <property type="protein sequence ID" value="RPA75994.1"/>
    <property type="molecule type" value="Genomic_DNA"/>
</dbReference>
<dbReference type="Proteomes" id="UP000275078">
    <property type="component" value="Unassembled WGS sequence"/>
</dbReference>
<evidence type="ECO:0000256" key="1">
    <source>
        <dbReference type="SAM" id="SignalP"/>
    </source>
</evidence>
<dbReference type="OrthoDB" id="2910287at2759"/>
<keyword evidence="1" id="KW-0732">Signal</keyword>
<organism evidence="2 3">
    <name type="scientific">Ascobolus immersus RN42</name>
    <dbReference type="NCBI Taxonomy" id="1160509"/>
    <lineage>
        <taxon>Eukaryota</taxon>
        <taxon>Fungi</taxon>
        <taxon>Dikarya</taxon>
        <taxon>Ascomycota</taxon>
        <taxon>Pezizomycotina</taxon>
        <taxon>Pezizomycetes</taxon>
        <taxon>Pezizales</taxon>
        <taxon>Ascobolaceae</taxon>
        <taxon>Ascobolus</taxon>
    </lineage>
</organism>
<proteinExistence type="predicted"/>
<feature type="chain" id="PRO_5018039586" evidence="1">
    <location>
        <begin position="22"/>
        <end position="116"/>
    </location>
</feature>
<gene>
    <name evidence="2" type="ORF">BJ508DRAFT_365302</name>
</gene>
<evidence type="ECO:0000313" key="3">
    <source>
        <dbReference type="Proteomes" id="UP000275078"/>
    </source>
</evidence>
<protein>
    <submittedName>
        <fullName evidence="2">Uncharacterized protein</fullName>
    </submittedName>
</protein>
<sequence>MKFSTAFISSAFVAFAGLAAAENYPVYACVDINWQNCVKVDFQGPSGGGTCWNFGDNLHDKISSVGPDPGNYCIFYVDINCSGDSIGTGSPGWGNLATLQGGKWNDKFSSVKCWKG</sequence>
<accession>A0A3N4I298</accession>
<dbReference type="Gene3D" id="2.60.20.10">
    <property type="entry name" value="Crystallins"/>
    <property type="match status" value="1"/>
</dbReference>
<name>A0A3N4I298_ASCIM</name>